<dbReference type="OrthoDB" id="9806837at2"/>
<dbReference type="SUPFAM" id="SSF53448">
    <property type="entry name" value="Nucleotide-diphospho-sugar transferases"/>
    <property type="match status" value="1"/>
</dbReference>
<keyword evidence="4 7" id="KW-0808">Transferase</keyword>
<evidence type="ECO:0000313" key="8">
    <source>
        <dbReference type="EMBL" id="PTQ88327.1"/>
    </source>
</evidence>
<dbReference type="GO" id="GO:0019288">
    <property type="term" value="P:isopentenyl diphosphate biosynthetic process, methylerythritol 4-phosphate pathway"/>
    <property type="evidence" value="ECO:0007669"/>
    <property type="project" value="UniProtKB-UniRule"/>
</dbReference>
<feature type="site" description="Positions MEP for the nucleophilic attack" evidence="7">
    <location>
        <position position="205"/>
    </location>
</feature>
<accession>A0A2T5IWQ0</accession>
<comment type="function">
    <text evidence="7">Catalyzes the formation of 4-diphosphocytidyl-2-C-methyl-D-erythritol from CTP and 2-C-methyl-D-erythritol 4-phosphate (MEP).</text>
</comment>
<dbReference type="FunFam" id="3.90.550.10:FF:000003">
    <property type="entry name" value="2-C-methyl-D-erythritol 4-phosphate cytidylyltransferase"/>
    <property type="match status" value="1"/>
</dbReference>
<dbReference type="EMBL" id="QAON01000013">
    <property type="protein sequence ID" value="PTQ88327.1"/>
    <property type="molecule type" value="Genomic_DNA"/>
</dbReference>
<evidence type="ECO:0000256" key="6">
    <source>
        <dbReference type="ARBA" id="ARBA00023229"/>
    </source>
</evidence>
<dbReference type="PANTHER" id="PTHR32125">
    <property type="entry name" value="2-C-METHYL-D-ERYTHRITOL 4-PHOSPHATE CYTIDYLYLTRANSFERASE, CHLOROPLASTIC"/>
    <property type="match status" value="1"/>
</dbReference>
<keyword evidence="5 7" id="KW-0548">Nucleotidyltransferase</keyword>
<dbReference type="GO" id="GO:0050518">
    <property type="term" value="F:2-C-methyl-D-erythritol 4-phosphate cytidylyltransferase activity"/>
    <property type="evidence" value="ECO:0007669"/>
    <property type="project" value="UniProtKB-UniRule"/>
</dbReference>
<dbReference type="UniPathway" id="UPA00056">
    <property type="reaction ID" value="UER00093"/>
</dbReference>
<feature type="site" description="Transition state stabilizer" evidence="7">
    <location>
        <position position="9"/>
    </location>
</feature>
<dbReference type="InterPro" id="IPR018294">
    <property type="entry name" value="ISPD_synthase_CS"/>
</dbReference>
<feature type="site" description="Transition state stabilizer" evidence="7">
    <location>
        <position position="16"/>
    </location>
</feature>
<dbReference type="Proteomes" id="UP000244223">
    <property type="component" value="Unassembled WGS sequence"/>
</dbReference>
<evidence type="ECO:0000256" key="3">
    <source>
        <dbReference type="ARBA" id="ARBA00009789"/>
    </source>
</evidence>
<dbReference type="NCBIfam" id="TIGR00453">
    <property type="entry name" value="ispD"/>
    <property type="match status" value="1"/>
</dbReference>
<proteinExistence type="inferred from homology"/>
<dbReference type="CDD" id="cd02516">
    <property type="entry name" value="CDP-ME_synthetase"/>
    <property type="match status" value="1"/>
</dbReference>
<gene>
    <name evidence="7" type="primary">ispD</name>
    <name evidence="8" type="ORF">C8N29_11395</name>
</gene>
<dbReference type="InterPro" id="IPR029044">
    <property type="entry name" value="Nucleotide-diphossugar_trans"/>
</dbReference>
<comment type="similarity">
    <text evidence="3 7">Belongs to the IspD/TarI cytidylyltransferase family. IspD subfamily.</text>
</comment>
<comment type="caution">
    <text evidence="8">The sequence shown here is derived from an EMBL/GenBank/DDBJ whole genome shotgun (WGS) entry which is preliminary data.</text>
</comment>
<keyword evidence="6 7" id="KW-0414">Isoprene biosynthesis</keyword>
<dbReference type="PROSITE" id="PS01295">
    <property type="entry name" value="ISPD"/>
    <property type="match status" value="1"/>
</dbReference>
<evidence type="ECO:0000256" key="7">
    <source>
        <dbReference type="HAMAP-Rule" id="MF_00108"/>
    </source>
</evidence>
<evidence type="ECO:0000256" key="5">
    <source>
        <dbReference type="ARBA" id="ARBA00022695"/>
    </source>
</evidence>
<comment type="pathway">
    <text evidence="2 7">Isoprenoid biosynthesis; isopentenyl diphosphate biosynthesis via DXP pathway; isopentenyl diphosphate from 1-deoxy-D-xylulose 5-phosphate: step 2/6.</text>
</comment>
<dbReference type="Pfam" id="PF01128">
    <property type="entry name" value="IspD"/>
    <property type="match status" value="1"/>
</dbReference>
<dbReference type="InterPro" id="IPR001228">
    <property type="entry name" value="IspD"/>
</dbReference>
<evidence type="ECO:0000256" key="1">
    <source>
        <dbReference type="ARBA" id="ARBA00001282"/>
    </source>
</evidence>
<name>A0A2T5IWQ0_9GAMM</name>
<dbReference type="Gene3D" id="3.90.550.10">
    <property type="entry name" value="Spore Coat Polysaccharide Biosynthesis Protein SpsA, Chain A"/>
    <property type="match status" value="1"/>
</dbReference>
<sequence length="224" mass="25301">MPAAGTGKRFGADKPKQYLALGQKTVMQCTVDRLTQLSQIQQVIIPIHPQDNFVHQLAFQQPEKIRFVMGGAERSDSVLAGLRAIQTQAHAQDWVLVHDVARPCVRLSDIQRLFEQLAHDEVGGILANQVRDTIKQGTAEQKISHTVPRQQLWQALTPQMFRFELLFKALMQAQQQGLQVTDEASAIELLGYQPRLIAGAYDNLKITYFEDLALAEYLLDRQKI</sequence>
<dbReference type="EC" id="2.7.7.60" evidence="7"/>
<dbReference type="InterPro" id="IPR034683">
    <property type="entry name" value="IspD/TarI"/>
</dbReference>
<dbReference type="PANTHER" id="PTHR32125:SF4">
    <property type="entry name" value="2-C-METHYL-D-ERYTHRITOL 4-PHOSPHATE CYTIDYLYLTRANSFERASE, CHLOROPLASTIC"/>
    <property type="match status" value="1"/>
</dbReference>
<comment type="catalytic activity">
    <reaction evidence="1 7">
        <text>2-C-methyl-D-erythritol 4-phosphate + CTP + H(+) = 4-CDP-2-C-methyl-D-erythritol + diphosphate</text>
        <dbReference type="Rhea" id="RHEA:13429"/>
        <dbReference type="ChEBI" id="CHEBI:15378"/>
        <dbReference type="ChEBI" id="CHEBI:33019"/>
        <dbReference type="ChEBI" id="CHEBI:37563"/>
        <dbReference type="ChEBI" id="CHEBI:57823"/>
        <dbReference type="ChEBI" id="CHEBI:58262"/>
        <dbReference type="EC" id="2.7.7.60"/>
    </reaction>
</comment>
<feature type="site" description="Positions MEP for the nucleophilic attack" evidence="7">
    <location>
        <position position="149"/>
    </location>
</feature>
<dbReference type="HAMAP" id="MF_00108">
    <property type="entry name" value="IspD"/>
    <property type="match status" value="1"/>
</dbReference>
<protein>
    <recommendedName>
        <fullName evidence="7">2-C-methyl-D-erythritol 4-phosphate cytidylyltransferase</fullName>
        <ecNumber evidence="7">2.7.7.60</ecNumber>
    </recommendedName>
    <alternativeName>
        <fullName evidence="7">4-diphosphocytidyl-2C-methyl-D-erythritol synthase</fullName>
    </alternativeName>
    <alternativeName>
        <fullName evidence="7">MEP cytidylyltransferase</fullName>
        <shortName evidence="7">MCT</shortName>
    </alternativeName>
</protein>
<evidence type="ECO:0000313" key="9">
    <source>
        <dbReference type="Proteomes" id="UP000244223"/>
    </source>
</evidence>
<dbReference type="AlphaFoldDB" id="A0A2T5IWQ0"/>
<dbReference type="InterPro" id="IPR050088">
    <property type="entry name" value="IspD/TarI_cytidylyltransf_bact"/>
</dbReference>
<keyword evidence="9" id="KW-1185">Reference proteome</keyword>
<evidence type="ECO:0000256" key="2">
    <source>
        <dbReference type="ARBA" id="ARBA00004787"/>
    </source>
</evidence>
<reference evidence="8 9" key="1">
    <citation type="submission" date="2018-04" db="EMBL/GenBank/DDBJ databases">
        <title>Genomic Encyclopedia of Archaeal and Bacterial Type Strains, Phase II (KMG-II): from individual species to whole genera.</title>
        <authorList>
            <person name="Goeker M."/>
        </authorList>
    </citation>
    <scope>NUCLEOTIDE SEQUENCE [LARGE SCALE GENOMIC DNA]</scope>
    <source>
        <strain evidence="8 9">DSM 5822</strain>
    </source>
</reference>
<evidence type="ECO:0000256" key="4">
    <source>
        <dbReference type="ARBA" id="ARBA00022679"/>
    </source>
</evidence>
<organism evidence="8 9">
    <name type="scientific">Agitococcus lubricus</name>
    <dbReference type="NCBI Taxonomy" id="1077255"/>
    <lineage>
        <taxon>Bacteria</taxon>
        <taxon>Pseudomonadati</taxon>
        <taxon>Pseudomonadota</taxon>
        <taxon>Gammaproteobacteria</taxon>
        <taxon>Moraxellales</taxon>
        <taxon>Moraxellaceae</taxon>
        <taxon>Agitococcus</taxon>
    </lineage>
</organism>